<name>A0ABR7L9P7_9PSEU</name>
<sequence length="397" mass="42100">MSWQDELRTLDEELAAGRISADDYRVRRDQALAAAVSPGTPGQDQRPAEATQFVTPVSPPAEHADRTQAVSHQQPAQDRTQVVGNQAPNPEDTQIVSSQDRTQAVQWHATRPGDAERTQVVPGVPPQQHGGGYAPPMGHQQQHQHGGFGQYDDSISPPWAGSDFPPLAATGNPDWIRQGPEVFETEGKSTGGKIALIALAVVLVLGLGVGAYFLFFNKKNEAPGPGPSTSTAAPTTTQRPKDDLEIADLPGSPEVAPEITSFSDVETAKLLTEGELKAYQTATGTKARLAVSKLSEGSQALVLTVLTGSPDLGATAVEALVQLQTTYGMQPYTGTAPTGVKVTQIDASGTSPATIRGHYMHKKTLVRVQVYAPTMAEAAKKFDDIMTTQLEELPADG</sequence>
<organism evidence="3 4">
    <name type="scientific">Actinokineospora xionganensis</name>
    <dbReference type="NCBI Taxonomy" id="2684470"/>
    <lineage>
        <taxon>Bacteria</taxon>
        <taxon>Bacillati</taxon>
        <taxon>Actinomycetota</taxon>
        <taxon>Actinomycetes</taxon>
        <taxon>Pseudonocardiales</taxon>
        <taxon>Pseudonocardiaceae</taxon>
        <taxon>Actinokineospora</taxon>
    </lineage>
</organism>
<keyword evidence="3" id="KW-0282">Flagellum</keyword>
<keyword evidence="3" id="KW-0966">Cell projection</keyword>
<keyword evidence="2" id="KW-0472">Membrane</keyword>
<feature type="region of interest" description="Disordered" evidence="1">
    <location>
        <begin position="34"/>
        <end position="175"/>
    </location>
</feature>
<keyword evidence="3" id="KW-0969">Cilium</keyword>
<evidence type="ECO:0000256" key="1">
    <source>
        <dbReference type="SAM" id="MobiDB-lite"/>
    </source>
</evidence>
<feature type="compositionally biased region" description="Low complexity" evidence="1">
    <location>
        <begin position="227"/>
        <end position="237"/>
    </location>
</feature>
<feature type="region of interest" description="Disordered" evidence="1">
    <location>
        <begin position="223"/>
        <end position="242"/>
    </location>
</feature>
<keyword evidence="2" id="KW-1133">Transmembrane helix</keyword>
<dbReference type="RefSeq" id="WP_187221882.1">
    <property type="nucleotide sequence ID" value="NZ_JABVED010000010.1"/>
</dbReference>
<reference evidence="3 4" key="1">
    <citation type="submission" date="2020-06" db="EMBL/GenBank/DDBJ databases">
        <title>Actinokineospora xiongansis sp. nov., isolated from soil of Baiyangdian.</title>
        <authorList>
            <person name="Zhang X."/>
        </authorList>
    </citation>
    <scope>NUCLEOTIDE SEQUENCE [LARGE SCALE GENOMIC DNA]</scope>
    <source>
        <strain evidence="3 4">HBU206404</strain>
    </source>
</reference>
<accession>A0ABR7L9P7</accession>
<keyword evidence="2" id="KW-0812">Transmembrane</keyword>
<comment type="caution">
    <text evidence="3">The sequence shown here is derived from an EMBL/GenBank/DDBJ whole genome shotgun (WGS) entry which is preliminary data.</text>
</comment>
<evidence type="ECO:0000313" key="3">
    <source>
        <dbReference type="EMBL" id="MBC6449283.1"/>
    </source>
</evidence>
<evidence type="ECO:0000256" key="2">
    <source>
        <dbReference type="SAM" id="Phobius"/>
    </source>
</evidence>
<feature type="compositionally biased region" description="Low complexity" evidence="1">
    <location>
        <begin position="119"/>
        <end position="128"/>
    </location>
</feature>
<protein>
    <submittedName>
        <fullName evidence="3">Flagellar basal body protein FliL</fullName>
    </submittedName>
</protein>
<dbReference type="Proteomes" id="UP000734823">
    <property type="component" value="Unassembled WGS sequence"/>
</dbReference>
<feature type="compositionally biased region" description="Polar residues" evidence="1">
    <location>
        <begin position="68"/>
        <end position="105"/>
    </location>
</feature>
<proteinExistence type="predicted"/>
<dbReference type="EMBL" id="JABVED010000010">
    <property type="protein sequence ID" value="MBC6449283.1"/>
    <property type="molecule type" value="Genomic_DNA"/>
</dbReference>
<feature type="transmembrane region" description="Helical" evidence="2">
    <location>
        <begin position="194"/>
        <end position="215"/>
    </location>
</feature>
<gene>
    <name evidence="3" type="ORF">GPZ80_19135</name>
</gene>
<evidence type="ECO:0000313" key="4">
    <source>
        <dbReference type="Proteomes" id="UP000734823"/>
    </source>
</evidence>
<keyword evidence="4" id="KW-1185">Reference proteome</keyword>